<dbReference type="EMBL" id="AJWZ01011107">
    <property type="protein sequence ID" value="EKC46461.1"/>
    <property type="molecule type" value="Genomic_DNA"/>
</dbReference>
<evidence type="ECO:0000256" key="4">
    <source>
        <dbReference type="ARBA" id="ARBA00022917"/>
    </source>
</evidence>
<gene>
    <name evidence="5" type="ORF">OBE_16248</name>
</gene>
<protein>
    <submittedName>
        <fullName evidence="5">Peptide deformylase</fullName>
    </submittedName>
</protein>
<dbReference type="PANTHER" id="PTHR10458:SF8">
    <property type="entry name" value="PEPTIDE DEFORMYLASE 2"/>
    <property type="match status" value="1"/>
</dbReference>
<dbReference type="GO" id="GO:0006412">
    <property type="term" value="P:translation"/>
    <property type="evidence" value="ECO:0007669"/>
    <property type="project" value="UniProtKB-KW"/>
</dbReference>
<comment type="caution">
    <text evidence="5">The sequence shown here is derived from an EMBL/GenBank/DDBJ whole genome shotgun (WGS) entry which is preliminary data.</text>
</comment>
<dbReference type="Pfam" id="PF01327">
    <property type="entry name" value="Pep_deformylase"/>
    <property type="match status" value="1"/>
</dbReference>
<dbReference type="Gene3D" id="3.90.45.10">
    <property type="entry name" value="Peptide deformylase"/>
    <property type="match status" value="1"/>
</dbReference>
<dbReference type="InterPro" id="IPR023635">
    <property type="entry name" value="Peptide_deformylase"/>
</dbReference>
<dbReference type="AlphaFoldDB" id="K1SGD8"/>
<accession>K1SGD8</accession>
<comment type="similarity">
    <text evidence="1">Belongs to the polypeptide deformylase family.</text>
</comment>
<dbReference type="SUPFAM" id="SSF56420">
    <property type="entry name" value="Peptide deformylase"/>
    <property type="match status" value="1"/>
</dbReference>
<evidence type="ECO:0000256" key="1">
    <source>
        <dbReference type="ARBA" id="ARBA00010759"/>
    </source>
</evidence>
<sequence length="104" mass="12139">MLKTKDIIDEKNKLLRTVSKEVVFPLTDEDRKTINDIIEYLTNSQIEELALKYDLRPGMGMAAIQLGIPKRYFVVVHEYEEKKFNTYVIINPKIVSTSTEKIYV</sequence>
<keyword evidence="4" id="KW-0648">Protein biosynthesis</keyword>
<organism evidence="5">
    <name type="scientific">human gut metagenome</name>
    <dbReference type="NCBI Taxonomy" id="408170"/>
    <lineage>
        <taxon>unclassified sequences</taxon>
        <taxon>metagenomes</taxon>
        <taxon>organismal metagenomes</taxon>
    </lineage>
</organism>
<keyword evidence="2" id="KW-0479">Metal-binding</keyword>
<evidence type="ECO:0000256" key="2">
    <source>
        <dbReference type="ARBA" id="ARBA00022723"/>
    </source>
</evidence>
<dbReference type="GO" id="GO:0046872">
    <property type="term" value="F:metal ion binding"/>
    <property type="evidence" value="ECO:0007669"/>
    <property type="project" value="UniProtKB-KW"/>
</dbReference>
<keyword evidence="3" id="KW-0378">Hydrolase</keyword>
<proteinExistence type="inferred from homology"/>
<evidence type="ECO:0000256" key="3">
    <source>
        <dbReference type="ARBA" id="ARBA00022801"/>
    </source>
</evidence>
<reference evidence="5" key="1">
    <citation type="journal article" date="2013" name="Environ. Microbiol.">
        <title>Microbiota from the distal guts of lean and obese adolescents exhibit partial functional redundancy besides clear differences in community structure.</title>
        <authorList>
            <person name="Ferrer M."/>
            <person name="Ruiz A."/>
            <person name="Lanza F."/>
            <person name="Haange S.B."/>
            <person name="Oberbach A."/>
            <person name="Till H."/>
            <person name="Bargiela R."/>
            <person name="Campoy C."/>
            <person name="Segura M.T."/>
            <person name="Richter M."/>
            <person name="von Bergen M."/>
            <person name="Seifert J."/>
            <person name="Suarez A."/>
        </authorList>
    </citation>
    <scope>NUCLEOTIDE SEQUENCE</scope>
</reference>
<dbReference type="GO" id="GO:0042586">
    <property type="term" value="F:peptide deformylase activity"/>
    <property type="evidence" value="ECO:0007669"/>
    <property type="project" value="InterPro"/>
</dbReference>
<feature type="non-terminal residue" evidence="5">
    <location>
        <position position="104"/>
    </location>
</feature>
<dbReference type="PANTHER" id="PTHR10458">
    <property type="entry name" value="PEPTIDE DEFORMYLASE"/>
    <property type="match status" value="1"/>
</dbReference>
<name>K1SGD8_9ZZZZ</name>
<evidence type="ECO:0000313" key="5">
    <source>
        <dbReference type="EMBL" id="EKC46461.1"/>
    </source>
</evidence>
<dbReference type="InterPro" id="IPR036821">
    <property type="entry name" value="Peptide_deformylase_sf"/>
</dbReference>